<reference evidence="1" key="1">
    <citation type="journal article" date="2021" name="Genome Biol. Evol.">
        <title>The assembled and annotated genome of the fairy-ring fungus Marasmius oreades.</title>
        <authorList>
            <person name="Hiltunen M."/>
            <person name="Ament-Velasquez S.L."/>
            <person name="Johannesson H."/>
        </authorList>
    </citation>
    <scope>NUCLEOTIDE SEQUENCE</scope>
    <source>
        <strain evidence="1">03SP1</strain>
    </source>
</reference>
<protein>
    <submittedName>
        <fullName evidence="1">Uncharacterized protein</fullName>
    </submittedName>
</protein>
<dbReference type="Proteomes" id="UP001049176">
    <property type="component" value="Chromosome 1"/>
</dbReference>
<dbReference type="AlphaFoldDB" id="A0A9P7V299"/>
<comment type="caution">
    <text evidence="1">The sequence shown here is derived from an EMBL/GenBank/DDBJ whole genome shotgun (WGS) entry which is preliminary data.</text>
</comment>
<organism evidence="1 2">
    <name type="scientific">Marasmius oreades</name>
    <name type="common">fairy-ring Marasmius</name>
    <dbReference type="NCBI Taxonomy" id="181124"/>
    <lineage>
        <taxon>Eukaryota</taxon>
        <taxon>Fungi</taxon>
        <taxon>Dikarya</taxon>
        <taxon>Basidiomycota</taxon>
        <taxon>Agaricomycotina</taxon>
        <taxon>Agaricomycetes</taxon>
        <taxon>Agaricomycetidae</taxon>
        <taxon>Agaricales</taxon>
        <taxon>Marasmiineae</taxon>
        <taxon>Marasmiaceae</taxon>
        <taxon>Marasmius</taxon>
    </lineage>
</organism>
<evidence type="ECO:0000313" key="2">
    <source>
        <dbReference type="Proteomes" id="UP001049176"/>
    </source>
</evidence>
<name>A0A9P7V299_9AGAR</name>
<sequence length="100" mass="10867">MHTPSSYSKKMANSQTILGMMLLCALSKTATRRSPSLPSPPKNDMFSTPQARNSHFLISDALCGLFRQLVILNSQSPLLYYVVAVSNSHVIIVGNIDSGV</sequence>
<keyword evidence="2" id="KW-1185">Reference proteome</keyword>
<dbReference type="GeneID" id="66069921"/>
<accession>A0A9P7V299</accession>
<dbReference type="RefSeq" id="XP_043015426.1">
    <property type="nucleotide sequence ID" value="XM_043146721.1"/>
</dbReference>
<gene>
    <name evidence="1" type="ORF">E1B28_000845</name>
</gene>
<proteinExistence type="predicted"/>
<evidence type="ECO:0000313" key="1">
    <source>
        <dbReference type="EMBL" id="KAG7098956.1"/>
    </source>
</evidence>
<dbReference type="EMBL" id="CM032181">
    <property type="protein sequence ID" value="KAG7098956.1"/>
    <property type="molecule type" value="Genomic_DNA"/>
</dbReference>
<dbReference type="KEGG" id="more:E1B28_000845"/>